<feature type="domain" description="Helix-turn-helix type 11" evidence="1">
    <location>
        <begin position="6"/>
        <end position="60"/>
    </location>
</feature>
<sequence length="306" mass="36213">MDKANRLNQELIFLSTKNIFHITDLTNEFKISKRTALRDINDLEQMGLSFYTENGRYGGYHLVSKELLIPITFNLEEINAIFFALNALTSLSVTPFVKSYKHIYDKLMATLPKYQQQAVTKLQESVHYYKTPSISTPQFLDALLNSILEESALDVTYQAQKQTIQVFDLLYRRGIWFCNIYNFSNKKWATYRCDNITHCRFNSTQETLTHDQMQKIQNDYEANYHDIKFECTLTKLGVELFYKNNYPNMHLKKVNKTYYLYGGYNQEEFDYMVQYLITLGNNVKINYPQELKNAYLDELKRIIAQY</sequence>
<dbReference type="InterPro" id="IPR026881">
    <property type="entry name" value="WYL_dom"/>
</dbReference>
<dbReference type="SUPFAM" id="SSF46785">
    <property type="entry name" value="Winged helix' DNA-binding domain"/>
    <property type="match status" value="1"/>
</dbReference>
<comment type="caution">
    <text evidence="3">The sequence shown here is derived from an EMBL/GenBank/DDBJ whole genome shotgun (WGS) entry which is preliminary data.</text>
</comment>
<evidence type="ECO:0000313" key="3">
    <source>
        <dbReference type="EMBL" id="TGD21567.1"/>
    </source>
</evidence>
<dbReference type="PANTHER" id="PTHR34580">
    <property type="match status" value="1"/>
</dbReference>
<gene>
    <name evidence="3" type="ORF">EGT49_10965</name>
</gene>
<dbReference type="Gene3D" id="1.10.10.10">
    <property type="entry name" value="Winged helix-like DNA-binding domain superfamily/Winged helix DNA-binding domain"/>
    <property type="match status" value="1"/>
</dbReference>
<dbReference type="EMBL" id="RKLY01000035">
    <property type="protein sequence ID" value="TGD21567.1"/>
    <property type="molecule type" value="Genomic_DNA"/>
</dbReference>
<dbReference type="Proteomes" id="UP000298021">
    <property type="component" value="Unassembled WGS sequence"/>
</dbReference>
<dbReference type="InterPro" id="IPR036388">
    <property type="entry name" value="WH-like_DNA-bd_sf"/>
</dbReference>
<dbReference type="AlphaFoldDB" id="A0A4Z0JFX1"/>
<organism evidence="3 4">
    <name type="scientific">Companilactobacillus suantsaicola</name>
    <dbReference type="NCBI Taxonomy" id="2487723"/>
    <lineage>
        <taxon>Bacteria</taxon>
        <taxon>Bacillati</taxon>
        <taxon>Bacillota</taxon>
        <taxon>Bacilli</taxon>
        <taxon>Lactobacillales</taxon>
        <taxon>Lactobacillaceae</taxon>
        <taxon>Companilactobacillus</taxon>
    </lineage>
</organism>
<reference evidence="3 4" key="1">
    <citation type="submission" date="2018-10" db="EMBL/GenBank/DDBJ databases">
        <title>Lactobacillus sp. R7 and Lactobacillus sp. R19 isolated from fermented mustard green product of Taiwan.</title>
        <authorList>
            <person name="Lin S.-T."/>
        </authorList>
    </citation>
    <scope>NUCLEOTIDE SEQUENCE [LARGE SCALE GENOMIC DNA]</scope>
    <source>
        <strain evidence="3 4">BCRC 81127</strain>
    </source>
</reference>
<dbReference type="PROSITE" id="PS52050">
    <property type="entry name" value="WYL"/>
    <property type="match status" value="1"/>
</dbReference>
<protein>
    <submittedName>
        <fullName evidence="3">WYL domain-containing protein</fullName>
    </submittedName>
</protein>
<dbReference type="PANTHER" id="PTHR34580:SF9">
    <property type="entry name" value="SLL5097 PROTEIN"/>
    <property type="match status" value="1"/>
</dbReference>
<proteinExistence type="predicted"/>
<feature type="domain" description="WYL" evidence="2">
    <location>
        <begin position="139"/>
        <end position="199"/>
    </location>
</feature>
<evidence type="ECO:0000313" key="4">
    <source>
        <dbReference type="Proteomes" id="UP000298021"/>
    </source>
</evidence>
<keyword evidence="4" id="KW-1185">Reference proteome</keyword>
<dbReference type="InterPro" id="IPR013196">
    <property type="entry name" value="HTH_11"/>
</dbReference>
<evidence type="ECO:0000259" key="2">
    <source>
        <dbReference type="Pfam" id="PF13280"/>
    </source>
</evidence>
<dbReference type="RefSeq" id="WP_135374248.1">
    <property type="nucleotide sequence ID" value="NZ_RKLY01000035.1"/>
</dbReference>
<dbReference type="InterPro" id="IPR051534">
    <property type="entry name" value="CBASS_pafABC_assoc_protein"/>
</dbReference>
<evidence type="ECO:0000259" key="1">
    <source>
        <dbReference type="Pfam" id="PF08279"/>
    </source>
</evidence>
<dbReference type="Pfam" id="PF08279">
    <property type="entry name" value="HTH_11"/>
    <property type="match status" value="1"/>
</dbReference>
<dbReference type="OrthoDB" id="9815009at2"/>
<name>A0A4Z0JFX1_9LACO</name>
<dbReference type="InterPro" id="IPR036390">
    <property type="entry name" value="WH_DNA-bd_sf"/>
</dbReference>
<dbReference type="Pfam" id="PF13280">
    <property type="entry name" value="WYL"/>
    <property type="match status" value="1"/>
</dbReference>
<accession>A0A4Z0JFX1</accession>